<sequence>MEQQRSTLLMAGVVVALAFFVLVGFLARTLRAKRGLPVTIVAIGSLIGTLPPILLAIYEVLKPIA</sequence>
<evidence type="ECO:0000256" key="1">
    <source>
        <dbReference type="SAM" id="Phobius"/>
    </source>
</evidence>
<evidence type="ECO:0000313" key="2">
    <source>
        <dbReference type="EMBL" id="GGO99279.1"/>
    </source>
</evidence>
<proteinExistence type="predicted"/>
<keyword evidence="1" id="KW-1133">Transmembrane helix</keyword>
<accession>A0A917ZYV6</accession>
<name>A0A917ZYV6_9ACTN</name>
<dbReference type="EMBL" id="BMMS01000044">
    <property type="protein sequence ID" value="GGO99279.1"/>
    <property type="molecule type" value="Genomic_DNA"/>
</dbReference>
<gene>
    <name evidence="2" type="ORF">GCM10012280_65370</name>
</gene>
<keyword evidence="3" id="KW-1185">Reference proteome</keyword>
<comment type="caution">
    <text evidence="2">The sequence shown here is derived from an EMBL/GenBank/DDBJ whole genome shotgun (WGS) entry which is preliminary data.</text>
</comment>
<reference evidence="2" key="2">
    <citation type="submission" date="2020-09" db="EMBL/GenBank/DDBJ databases">
        <authorList>
            <person name="Sun Q."/>
            <person name="Zhou Y."/>
        </authorList>
    </citation>
    <scope>NUCLEOTIDE SEQUENCE</scope>
    <source>
        <strain evidence="2">CGMCC 4.7201</strain>
    </source>
</reference>
<reference evidence="2" key="1">
    <citation type="journal article" date="2014" name="Int. J. Syst. Evol. Microbiol.">
        <title>Complete genome sequence of Corynebacterium casei LMG S-19264T (=DSM 44701T), isolated from a smear-ripened cheese.</title>
        <authorList>
            <consortium name="US DOE Joint Genome Institute (JGI-PGF)"/>
            <person name="Walter F."/>
            <person name="Albersmeier A."/>
            <person name="Kalinowski J."/>
            <person name="Ruckert C."/>
        </authorList>
    </citation>
    <scope>NUCLEOTIDE SEQUENCE</scope>
    <source>
        <strain evidence="2">CGMCC 4.7201</strain>
    </source>
</reference>
<feature type="transmembrane region" description="Helical" evidence="1">
    <location>
        <begin position="6"/>
        <end position="26"/>
    </location>
</feature>
<protein>
    <submittedName>
        <fullName evidence="2">Uncharacterized protein</fullName>
    </submittedName>
</protein>
<evidence type="ECO:0000313" key="3">
    <source>
        <dbReference type="Proteomes" id="UP000641932"/>
    </source>
</evidence>
<dbReference type="Proteomes" id="UP000641932">
    <property type="component" value="Unassembled WGS sequence"/>
</dbReference>
<organism evidence="2 3">
    <name type="scientific">Wenjunlia tyrosinilytica</name>
    <dbReference type="NCBI Taxonomy" id="1544741"/>
    <lineage>
        <taxon>Bacteria</taxon>
        <taxon>Bacillati</taxon>
        <taxon>Actinomycetota</taxon>
        <taxon>Actinomycetes</taxon>
        <taxon>Kitasatosporales</taxon>
        <taxon>Streptomycetaceae</taxon>
        <taxon>Wenjunlia</taxon>
    </lineage>
</organism>
<feature type="transmembrane region" description="Helical" evidence="1">
    <location>
        <begin position="38"/>
        <end position="58"/>
    </location>
</feature>
<dbReference type="RefSeq" id="WP_189135447.1">
    <property type="nucleotide sequence ID" value="NZ_BMMS01000044.1"/>
</dbReference>
<dbReference type="AlphaFoldDB" id="A0A917ZYV6"/>
<keyword evidence="1" id="KW-0812">Transmembrane</keyword>
<keyword evidence="1" id="KW-0472">Membrane</keyword>